<dbReference type="NCBIfam" id="NF005559">
    <property type="entry name" value="PRK07231.1"/>
    <property type="match status" value="1"/>
</dbReference>
<evidence type="ECO:0000256" key="2">
    <source>
        <dbReference type="ARBA" id="ARBA00006484"/>
    </source>
</evidence>
<dbReference type="InterPro" id="IPR036291">
    <property type="entry name" value="NAD(P)-bd_dom_sf"/>
</dbReference>
<keyword evidence="10" id="KW-1185">Reference proteome</keyword>
<dbReference type="EMBL" id="FZOW01000021">
    <property type="protein sequence ID" value="SNT44983.1"/>
    <property type="molecule type" value="Genomic_DNA"/>
</dbReference>
<keyword evidence="3" id="KW-0964">Secreted</keyword>
<gene>
    <name evidence="9" type="ORF">SAMN05421642_12110</name>
</gene>
<dbReference type="SUPFAM" id="SSF51735">
    <property type="entry name" value="NAD(P)-binding Rossmann-fold domains"/>
    <property type="match status" value="1"/>
</dbReference>
<dbReference type="Gene3D" id="3.40.50.720">
    <property type="entry name" value="NAD(P)-binding Rossmann-like Domain"/>
    <property type="match status" value="1"/>
</dbReference>
<evidence type="ECO:0000313" key="9">
    <source>
        <dbReference type="EMBL" id="SNT44983.1"/>
    </source>
</evidence>
<comment type="catalytic activity">
    <reaction evidence="7">
        <text>a (3R)-hydroxyacyl-[ACP] + NADP(+) = a 3-oxoacyl-[ACP] + NADPH + H(+)</text>
        <dbReference type="Rhea" id="RHEA:17397"/>
        <dbReference type="Rhea" id="RHEA-COMP:9916"/>
        <dbReference type="Rhea" id="RHEA-COMP:9945"/>
        <dbReference type="ChEBI" id="CHEBI:15378"/>
        <dbReference type="ChEBI" id="CHEBI:57783"/>
        <dbReference type="ChEBI" id="CHEBI:58349"/>
        <dbReference type="ChEBI" id="CHEBI:78776"/>
        <dbReference type="ChEBI" id="CHEBI:78827"/>
        <dbReference type="EC" id="1.1.1.100"/>
    </reaction>
    <physiologicalReaction direction="right-to-left" evidence="7">
        <dbReference type="Rhea" id="RHEA:17399"/>
    </physiologicalReaction>
</comment>
<dbReference type="PRINTS" id="PR00081">
    <property type="entry name" value="GDHRDH"/>
</dbReference>
<evidence type="ECO:0000256" key="3">
    <source>
        <dbReference type="ARBA" id="ARBA00022512"/>
    </source>
</evidence>
<protein>
    <recommendedName>
        <fullName evidence="6">3-oxoacyl-[acyl-carrier-protein] reductase MabA</fullName>
    </recommendedName>
</protein>
<accession>A0A239MRU4</accession>
<dbReference type="RefSeq" id="WP_089251509.1">
    <property type="nucleotide sequence ID" value="NZ_FZOW01000021.1"/>
</dbReference>
<evidence type="ECO:0000256" key="7">
    <source>
        <dbReference type="ARBA" id="ARBA00047400"/>
    </source>
</evidence>
<dbReference type="PROSITE" id="PS00061">
    <property type="entry name" value="ADH_SHORT"/>
    <property type="match status" value="1"/>
</dbReference>
<reference evidence="10" key="1">
    <citation type="submission" date="2017-06" db="EMBL/GenBank/DDBJ databases">
        <authorList>
            <person name="Varghese N."/>
            <person name="Submissions S."/>
        </authorList>
    </citation>
    <scope>NUCLEOTIDE SEQUENCE [LARGE SCALE GENOMIC DNA]</scope>
    <source>
        <strain evidence="10">JCM 23211</strain>
    </source>
</reference>
<dbReference type="PANTHER" id="PTHR42879">
    <property type="entry name" value="3-OXOACYL-(ACYL-CARRIER-PROTEIN) REDUCTASE"/>
    <property type="match status" value="1"/>
</dbReference>
<evidence type="ECO:0000256" key="5">
    <source>
        <dbReference type="ARBA" id="ARBA00023002"/>
    </source>
</evidence>
<evidence type="ECO:0000259" key="8">
    <source>
        <dbReference type="SMART" id="SM00822"/>
    </source>
</evidence>
<dbReference type="PRINTS" id="PR00080">
    <property type="entry name" value="SDRFAMILY"/>
</dbReference>
<feature type="domain" description="Ketoreductase" evidence="8">
    <location>
        <begin position="8"/>
        <end position="186"/>
    </location>
</feature>
<proteinExistence type="inferred from homology"/>
<keyword evidence="4" id="KW-0521">NADP</keyword>
<comment type="subcellular location">
    <subcellularLocation>
        <location evidence="1">Secreted</location>
        <location evidence="1">Cell wall</location>
    </subcellularLocation>
</comment>
<dbReference type="NCBIfam" id="NF009466">
    <property type="entry name" value="PRK12826.1-2"/>
    <property type="match status" value="1"/>
</dbReference>
<dbReference type="SMART" id="SM00822">
    <property type="entry name" value="PKS_KR"/>
    <property type="match status" value="1"/>
</dbReference>
<evidence type="ECO:0000256" key="1">
    <source>
        <dbReference type="ARBA" id="ARBA00004191"/>
    </source>
</evidence>
<evidence type="ECO:0000256" key="4">
    <source>
        <dbReference type="ARBA" id="ARBA00022857"/>
    </source>
</evidence>
<dbReference type="InterPro" id="IPR020904">
    <property type="entry name" value="Sc_DH/Rdtase_CS"/>
</dbReference>
<evidence type="ECO:0000313" key="10">
    <source>
        <dbReference type="Proteomes" id="UP000198327"/>
    </source>
</evidence>
<dbReference type="Pfam" id="PF13561">
    <property type="entry name" value="adh_short_C2"/>
    <property type="match status" value="1"/>
</dbReference>
<dbReference type="Proteomes" id="UP000198327">
    <property type="component" value="Unassembled WGS sequence"/>
</dbReference>
<dbReference type="InterPro" id="IPR002347">
    <property type="entry name" value="SDR_fam"/>
</dbReference>
<dbReference type="PANTHER" id="PTHR42879:SF2">
    <property type="entry name" value="3-OXOACYL-[ACYL-CARRIER-PROTEIN] REDUCTASE FABG"/>
    <property type="match status" value="1"/>
</dbReference>
<organism evidence="9 10">
    <name type="scientific">Rhodococcoides kyotonense</name>
    <dbReference type="NCBI Taxonomy" id="398843"/>
    <lineage>
        <taxon>Bacteria</taxon>
        <taxon>Bacillati</taxon>
        <taxon>Actinomycetota</taxon>
        <taxon>Actinomycetes</taxon>
        <taxon>Mycobacteriales</taxon>
        <taxon>Nocardiaceae</taxon>
        <taxon>Rhodococcoides</taxon>
    </lineage>
</organism>
<dbReference type="FunFam" id="3.40.50.720:FF:000115">
    <property type="entry name" value="3-oxoacyl-[acyl-carrier-protein] reductase FabG"/>
    <property type="match status" value="1"/>
</dbReference>
<dbReference type="GO" id="GO:0004316">
    <property type="term" value="F:3-oxoacyl-[acyl-carrier-protein] reductase (NADPH) activity"/>
    <property type="evidence" value="ECO:0007669"/>
    <property type="project" value="UniProtKB-EC"/>
</dbReference>
<dbReference type="InterPro" id="IPR050259">
    <property type="entry name" value="SDR"/>
</dbReference>
<comment type="similarity">
    <text evidence="2">Belongs to the short-chain dehydrogenases/reductases (SDR) family.</text>
</comment>
<keyword evidence="3" id="KW-0134">Cell wall</keyword>
<dbReference type="OrthoDB" id="9808187at2"/>
<name>A0A239MRU4_9NOCA</name>
<evidence type="ECO:0000256" key="6">
    <source>
        <dbReference type="ARBA" id="ARBA00040781"/>
    </source>
</evidence>
<dbReference type="AlphaFoldDB" id="A0A239MRU4"/>
<sequence length="249" mass="26271">MELELNGKVAIVTGSARGLGEATARRLACEGAHVVVTDIDAESAELTAKDIVAQGYSAHAVAGDITRSADVDALVQDTLDRFGGVHVLVNNAGFPRDSVLTKMSESNWDDVIDVILKGAFLTSKAVMPHLIDQRWGRIVNISSRAHFGNPGQANYSSAKAGILGLTRALCLEEGRYGITVNAVAPGFVATEAVRSLGHYEKIRDRAVESTPLGRVGTPEDIADAVAFLASERASFISGETLHVTGGRFG</sequence>
<keyword evidence="5" id="KW-0560">Oxidoreductase</keyword>
<dbReference type="InterPro" id="IPR057326">
    <property type="entry name" value="KR_dom"/>
</dbReference>
<dbReference type="GO" id="GO:0032787">
    <property type="term" value="P:monocarboxylic acid metabolic process"/>
    <property type="evidence" value="ECO:0007669"/>
    <property type="project" value="UniProtKB-ARBA"/>
</dbReference>